<dbReference type="EMBL" id="JAFIUH010000003">
    <property type="protein sequence ID" value="MBN4059554.1"/>
    <property type="molecule type" value="Genomic_DNA"/>
</dbReference>
<keyword evidence="3" id="KW-1185">Reference proteome</keyword>
<dbReference type="InterPro" id="IPR036291">
    <property type="entry name" value="NAD(P)-bd_dom_sf"/>
</dbReference>
<dbReference type="InterPro" id="IPR013149">
    <property type="entry name" value="ADH-like_C"/>
</dbReference>
<dbReference type="InterPro" id="IPR011032">
    <property type="entry name" value="GroES-like_sf"/>
</dbReference>
<dbReference type="Pfam" id="PF00107">
    <property type="entry name" value="ADH_zinc_N"/>
    <property type="match status" value="1"/>
</dbReference>
<dbReference type="Proteomes" id="UP000724964">
    <property type="component" value="Unassembled WGS sequence"/>
</dbReference>
<evidence type="ECO:0000313" key="3">
    <source>
        <dbReference type="Proteomes" id="UP000724964"/>
    </source>
</evidence>
<dbReference type="CDD" id="cd08241">
    <property type="entry name" value="QOR1"/>
    <property type="match status" value="1"/>
</dbReference>
<proteinExistence type="predicted"/>
<evidence type="ECO:0000259" key="1">
    <source>
        <dbReference type="SMART" id="SM00829"/>
    </source>
</evidence>
<sequence length="328" mass="34800">MKAIVIQEFGPPQNLKVVEMDDPVPGIGEVVIAARAVPVTFPDCLMLEDKYQFKAPLPFVPCGEVAGVVVEFGEGVEDLSIGDRVIASTGVVGSLAEFVVVPVAAVRRLPETVGFAESTGLMYAYGTSYYGLRYRGELQPGETVLVLGAGGNVGLSAVELGKLMGARVIAAASSQTKLDLCRGRGADETINYDEEDLKERAKELTGGRGVDVVVDCVGGDYAEQALRAMAWGGRFLVVGFTAGIPRLPLNLALLKGCQIVGVFLGGLQRHDPELAHSILEQLLEFTASGQLKPYVSGRYSLAEAQKAFQSLIDRQATGKVVVELTAAR</sequence>
<dbReference type="SMART" id="SM00829">
    <property type="entry name" value="PKS_ER"/>
    <property type="match status" value="1"/>
</dbReference>
<accession>A0ABS3ANY5</accession>
<evidence type="ECO:0000313" key="2">
    <source>
        <dbReference type="EMBL" id="MBN4059554.1"/>
    </source>
</evidence>
<gene>
    <name evidence="2" type="ORF">JYT35_00370</name>
</gene>
<dbReference type="Pfam" id="PF08240">
    <property type="entry name" value="ADH_N"/>
    <property type="match status" value="1"/>
</dbReference>
<dbReference type="Gene3D" id="3.40.50.720">
    <property type="entry name" value="NAD(P)-binding Rossmann-like Domain"/>
    <property type="match status" value="1"/>
</dbReference>
<dbReference type="InterPro" id="IPR013154">
    <property type="entry name" value="ADH-like_N"/>
</dbReference>
<name>A0ABS3ANY5_9ACTN</name>
<dbReference type="SUPFAM" id="SSF50129">
    <property type="entry name" value="GroES-like"/>
    <property type="match status" value="1"/>
</dbReference>
<organism evidence="2 3">
    <name type="scientific">Acidimicrobium ferrooxidans</name>
    <dbReference type="NCBI Taxonomy" id="53635"/>
    <lineage>
        <taxon>Bacteria</taxon>
        <taxon>Bacillati</taxon>
        <taxon>Actinomycetota</taxon>
        <taxon>Acidimicrobiia</taxon>
        <taxon>Acidimicrobiales</taxon>
        <taxon>Acidimicrobiaceae</taxon>
        <taxon>Acidimicrobium</taxon>
    </lineage>
</organism>
<dbReference type="PANTHER" id="PTHR43677:SF4">
    <property type="entry name" value="QUINONE OXIDOREDUCTASE-LIKE PROTEIN 2"/>
    <property type="match status" value="1"/>
</dbReference>
<comment type="caution">
    <text evidence="2">The sequence shown here is derived from an EMBL/GenBank/DDBJ whole genome shotgun (WGS) entry which is preliminary data.</text>
</comment>
<dbReference type="InterPro" id="IPR051397">
    <property type="entry name" value="Zn-ADH-like_protein"/>
</dbReference>
<dbReference type="SUPFAM" id="SSF51735">
    <property type="entry name" value="NAD(P)-binding Rossmann-fold domains"/>
    <property type="match status" value="1"/>
</dbReference>
<dbReference type="PANTHER" id="PTHR43677">
    <property type="entry name" value="SHORT-CHAIN DEHYDROGENASE/REDUCTASE"/>
    <property type="match status" value="1"/>
</dbReference>
<reference evidence="2" key="1">
    <citation type="submission" date="2021-02" db="EMBL/GenBank/DDBJ databases">
        <title>Activity-based single-cell genomes from oceanic crustal fluid captures similar information to metagenomic and metatranscriptomic surveys with orders of magnitude less sampling.</title>
        <authorList>
            <person name="D'Angelo T.S."/>
            <person name="Orcutt B.N."/>
        </authorList>
    </citation>
    <scope>NUCLEOTIDE SEQUENCE [LARGE SCALE GENOMIC DNA]</scope>
    <source>
        <strain evidence="2">AH-315-J10</strain>
    </source>
</reference>
<dbReference type="Gene3D" id="3.90.180.10">
    <property type="entry name" value="Medium-chain alcohol dehydrogenases, catalytic domain"/>
    <property type="match status" value="1"/>
</dbReference>
<protein>
    <submittedName>
        <fullName evidence="2">NADPH:quinone oxidoreductase family protein</fullName>
    </submittedName>
</protein>
<feature type="domain" description="Enoyl reductase (ER)" evidence="1">
    <location>
        <begin position="10"/>
        <end position="322"/>
    </location>
</feature>
<dbReference type="InterPro" id="IPR020843">
    <property type="entry name" value="ER"/>
</dbReference>